<protein>
    <recommendedName>
        <fullName evidence="4">Dockerin domain-containing protein</fullName>
    </recommendedName>
</protein>
<reference evidence="2 3" key="1">
    <citation type="submission" date="2012-02" db="EMBL/GenBank/DDBJ databases">
        <title>Complete genome sequence of Phycisphaera mikurensis NBRC 102666.</title>
        <authorList>
            <person name="Ankai A."/>
            <person name="Hosoyama A."/>
            <person name="Terui Y."/>
            <person name="Sekine M."/>
            <person name="Fukai R."/>
            <person name="Kato Y."/>
            <person name="Nakamura S."/>
            <person name="Yamada-Narita S."/>
            <person name="Kawakoshi A."/>
            <person name="Fukunaga Y."/>
            <person name="Yamazaki S."/>
            <person name="Fujita N."/>
        </authorList>
    </citation>
    <scope>NUCLEOTIDE SEQUENCE [LARGE SCALE GENOMIC DNA]</scope>
    <source>
        <strain evidence="3">NBRC 102666 / KCTC 22515 / FYK2301M01</strain>
    </source>
</reference>
<dbReference type="Gene3D" id="3.40.50.1110">
    <property type="entry name" value="SGNH hydrolase"/>
    <property type="match status" value="1"/>
</dbReference>
<dbReference type="NCBIfam" id="TIGR02595">
    <property type="entry name" value="PEP_CTERM"/>
    <property type="match status" value="1"/>
</dbReference>
<dbReference type="EMBL" id="AP012338">
    <property type="protein sequence ID" value="BAM02822.1"/>
    <property type="molecule type" value="Genomic_DNA"/>
</dbReference>
<dbReference type="HOGENOM" id="CLU_660314_0_0_0"/>
<dbReference type="STRING" id="1142394.PSMK_06630"/>
<evidence type="ECO:0000256" key="1">
    <source>
        <dbReference type="SAM" id="SignalP"/>
    </source>
</evidence>
<dbReference type="KEGG" id="phm:PSMK_06630"/>
<evidence type="ECO:0000313" key="2">
    <source>
        <dbReference type="EMBL" id="BAM02822.1"/>
    </source>
</evidence>
<accession>I0IC34</accession>
<sequence>MPKHSRLTRVSSWLAAGFAASALSGTAAAEDLSMYMVGNSLTDQSRIDRVAKIAEGQGHALEFGQHIIWGAGLGYNWQNRWVPSKLTGTYGAAVDALPDHAWDVITLQPYDRPLINPFTGANDEDIAQAMNFIDLAMQNPENVNTRFLIPQFQPQKKITGRNAAGEPQFERPESEPDFDAWWNREYTGFYDQTFFTSSYAGLLRDGIEAEYAARTEDTGPKPGKPIEIVPIGDVFSHLHRLIRADGLELSFSGGDDEPDATPGIDGAWDLYDDGVHPIEVGEYAAGMTFYTVLFGETPIGLPAGEYDVNDEERAAVQAAVRSVVLGSPWEGDANLDGVVDQRDLDAIIDNWGSESVTWQKGDFDASGLIDVADLSNVLDNWGGVGAADLRGLVVPEPSSAAILALLGLAARRRRCR</sequence>
<evidence type="ECO:0008006" key="4">
    <source>
        <dbReference type="Google" id="ProtNLM"/>
    </source>
</evidence>
<proteinExistence type="predicted"/>
<dbReference type="InterPro" id="IPR036514">
    <property type="entry name" value="SGNH_hydro_sf"/>
</dbReference>
<name>I0IC34_PHYMF</name>
<dbReference type="InterPro" id="IPR018247">
    <property type="entry name" value="EF_Hand_1_Ca_BS"/>
</dbReference>
<gene>
    <name evidence="2" type="ordered locus">PSMK_06630</name>
</gene>
<keyword evidence="1" id="KW-0732">Signal</keyword>
<dbReference type="OrthoDB" id="269741at2"/>
<feature type="chain" id="PRO_5003629097" description="Dockerin domain-containing protein" evidence="1">
    <location>
        <begin position="30"/>
        <end position="416"/>
    </location>
</feature>
<dbReference type="PROSITE" id="PS00018">
    <property type="entry name" value="EF_HAND_1"/>
    <property type="match status" value="1"/>
</dbReference>
<dbReference type="Proteomes" id="UP000007881">
    <property type="component" value="Chromosome"/>
</dbReference>
<dbReference type="GO" id="GO:0016788">
    <property type="term" value="F:hydrolase activity, acting on ester bonds"/>
    <property type="evidence" value="ECO:0007669"/>
    <property type="project" value="UniProtKB-ARBA"/>
</dbReference>
<dbReference type="RefSeq" id="WP_014436042.1">
    <property type="nucleotide sequence ID" value="NC_017080.1"/>
</dbReference>
<dbReference type="AlphaFoldDB" id="I0IC34"/>
<organism evidence="2 3">
    <name type="scientific">Phycisphaera mikurensis (strain NBRC 102666 / KCTC 22515 / FYK2301M01)</name>
    <dbReference type="NCBI Taxonomy" id="1142394"/>
    <lineage>
        <taxon>Bacteria</taxon>
        <taxon>Pseudomonadati</taxon>
        <taxon>Planctomycetota</taxon>
        <taxon>Phycisphaerae</taxon>
        <taxon>Phycisphaerales</taxon>
        <taxon>Phycisphaeraceae</taxon>
        <taxon>Phycisphaera</taxon>
    </lineage>
</organism>
<evidence type="ECO:0000313" key="3">
    <source>
        <dbReference type="Proteomes" id="UP000007881"/>
    </source>
</evidence>
<dbReference type="InterPro" id="IPR013424">
    <property type="entry name" value="Ice-binding_C"/>
</dbReference>
<keyword evidence="3" id="KW-1185">Reference proteome</keyword>
<feature type="signal peptide" evidence="1">
    <location>
        <begin position="1"/>
        <end position="29"/>
    </location>
</feature>